<dbReference type="InterPro" id="IPR013766">
    <property type="entry name" value="Thioredoxin_domain"/>
</dbReference>
<dbReference type="Pfam" id="PF00085">
    <property type="entry name" value="Thioredoxin"/>
    <property type="match status" value="1"/>
</dbReference>
<dbReference type="GO" id="GO:0015035">
    <property type="term" value="F:protein-disulfide reductase activity"/>
    <property type="evidence" value="ECO:0007669"/>
    <property type="project" value="TreeGrafter"/>
</dbReference>
<dbReference type="Proteomes" id="UP000095200">
    <property type="component" value="Unassembled WGS sequence"/>
</dbReference>
<reference evidence="4" key="1">
    <citation type="submission" date="2016-06" db="EMBL/GenBank/DDBJ databases">
        <title>Draft genome sequence of Desulfoplanes formicivorans strain Pf12B.</title>
        <authorList>
            <person name="Watanabe M."/>
            <person name="Kojima H."/>
            <person name="Fukui M."/>
        </authorList>
    </citation>
    <scope>NUCLEOTIDE SEQUENCE [LARGE SCALE GENOMIC DNA]</scope>
    <source>
        <strain evidence="4">Pf12B</strain>
    </source>
</reference>
<dbReference type="InterPro" id="IPR036249">
    <property type="entry name" value="Thioredoxin-like_sf"/>
</dbReference>
<evidence type="ECO:0000313" key="4">
    <source>
        <dbReference type="Proteomes" id="UP000095200"/>
    </source>
</evidence>
<evidence type="ECO:0000259" key="2">
    <source>
        <dbReference type="PROSITE" id="PS51352"/>
    </source>
</evidence>
<dbReference type="GO" id="GO:0045454">
    <property type="term" value="P:cell redox homeostasis"/>
    <property type="evidence" value="ECO:0007669"/>
    <property type="project" value="TreeGrafter"/>
</dbReference>
<organism evidence="3 4">
    <name type="scientific">Desulfoplanes formicivorans</name>
    <dbReference type="NCBI Taxonomy" id="1592317"/>
    <lineage>
        <taxon>Bacteria</taxon>
        <taxon>Pseudomonadati</taxon>
        <taxon>Thermodesulfobacteriota</taxon>
        <taxon>Desulfovibrionia</taxon>
        <taxon>Desulfovibrionales</taxon>
        <taxon>Desulfoplanaceae</taxon>
        <taxon>Desulfoplanes</taxon>
    </lineage>
</organism>
<gene>
    <name evidence="3" type="ORF">DPF_0984</name>
</gene>
<dbReference type="AlphaFoldDB" id="A0A194AGS2"/>
<sequence>MRKAVGLCLIWSIFLFFSGGAMAAAADAASAKPFPDVLPVPGTVTMIDLGAHSCIPCKMMAPILDKVEKKYKDRAAIVFIDVWEYPLEPQKYKIRAIPTQIFYDHTGKEVFRHEGYYPEENIVHILDKLLADQGGN</sequence>
<protein>
    <submittedName>
        <fullName evidence="3">Thiol reductase thioredoxin</fullName>
    </submittedName>
</protein>
<feature type="chain" id="PRO_5008507585" evidence="1">
    <location>
        <begin position="24"/>
        <end position="136"/>
    </location>
</feature>
<comment type="caution">
    <text evidence="3">The sequence shown here is derived from an EMBL/GenBank/DDBJ whole genome shotgun (WGS) entry which is preliminary data.</text>
</comment>
<dbReference type="PROSITE" id="PS51352">
    <property type="entry name" value="THIOREDOXIN_2"/>
    <property type="match status" value="1"/>
</dbReference>
<name>A0A194AGS2_9BACT</name>
<evidence type="ECO:0000313" key="3">
    <source>
        <dbReference type="EMBL" id="GAU08281.1"/>
    </source>
</evidence>
<dbReference type="SUPFAM" id="SSF52833">
    <property type="entry name" value="Thioredoxin-like"/>
    <property type="match status" value="1"/>
</dbReference>
<dbReference type="EMBL" id="BDFE01000015">
    <property type="protein sequence ID" value="GAU08281.1"/>
    <property type="molecule type" value="Genomic_DNA"/>
</dbReference>
<keyword evidence="4" id="KW-1185">Reference proteome</keyword>
<evidence type="ECO:0000256" key="1">
    <source>
        <dbReference type="SAM" id="SignalP"/>
    </source>
</evidence>
<dbReference type="RefSeq" id="WP_069858725.1">
    <property type="nucleotide sequence ID" value="NZ_BDFE01000015.1"/>
</dbReference>
<dbReference type="OrthoDB" id="9790390at2"/>
<dbReference type="PANTHER" id="PTHR45663">
    <property type="entry name" value="GEO12009P1"/>
    <property type="match status" value="1"/>
</dbReference>
<feature type="signal peptide" evidence="1">
    <location>
        <begin position="1"/>
        <end position="23"/>
    </location>
</feature>
<dbReference type="Gene3D" id="3.40.30.10">
    <property type="entry name" value="Glutaredoxin"/>
    <property type="match status" value="1"/>
</dbReference>
<keyword evidence="1" id="KW-0732">Signal</keyword>
<proteinExistence type="predicted"/>
<dbReference type="GO" id="GO:0005829">
    <property type="term" value="C:cytosol"/>
    <property type="evidence" value="ECO:0007669"/>
    <property type="project" value="TreeGrafter"/>
</dbReference>
<feature type="domain" description="Thioredoxin" evidence="2">
    <location>
        <begin position="15"/>
        <end position="131"/>
    </location>
</feature>
<dbReference type="PANTHER" id="PTHR45663:SF11">
    <property type="entry name" value="GEO12009P1"/>
    <property type="match status" value="1"/>
</dbReference>
<dbReference type="CDD" id="cd02947">
    <property type="entry name" value="TRX_family"/>
    <property type="match status" value="1"/>
</dbReference>
<accession>A0A194AGS2</accession>
<dbReference type="STRING" id="1592317.DPF_0984"/>